<proteinExistence type="inferred from homology"/>
<evidence type="ECO:0000256" key="1">
    <source>
        <dbReference type="ARBA" id="ARBA00004141"/>
    </source>
</evidence>
<dbReference type="AlphaFoldDB" id="A0A8K0ESX9"/>
<comment type="subcellular location">
    <subcellularLocation>
        <location evidence="1">Membrane</location>
        <topology evidence="1">Multi-pass membrane protein</topology>
    </subcellularLocation>
</comment>
<name>A0A8K0ESX9_BRALA</name>
<feature type="transmembrane region" description="Helical" evidence="6">
    <location>
        <begin position="9"/>
        <end position="27"/>
    </location>
</feature>
<dbReference type="GO" id="GO:0038023">
    <property type="term" value="F:signaling receptor activity"/>
    <property type="evidence" value="ECO:0007669"/>
    <property type="project" value="TreeGrafter"/>
</dbReference>
<dbReference type="OrthoDB" id="529367at2759"/>
<dbReference type="Proteomes" id="UP000838412">
    <property type="component" value="Chromosome 5"/>
</dbReference>
<feature type="transmembrane region" description="Helical" evidence="6">
    <location>
        <begin position="91"/>
        <end position="112"/>
    </location>
</feature>
<keyword evidence="3 6" id="KW-0812">Transmembrane</keyword>
<dbReference type="PANTHER" id="PTHR20855">
    <property type="entry name" value="ADIPOR/PROGESTIN RECEPTOR-RELATED"/>
    <property type="match status" value="1"/>
</dbReference>
<accession>A0A8K0ESX9</accession>
<evidence type="ECO:0000256" key="6">
    <source>
        <dbReference type="SAM" id="Phobius"/>
    </source>
</evidence>
<organism evidence="7 8">
    <name type="scientific">Branchiostoma lanceolatum</name>
    <name type="common">Common lancelet</name>
    <name type="synonym">Amphioxus lanceolatum</name>
    <dbReference type="NCBI Taxonomy" id="7740"/>
    <lineage>
        <taxon>Eukaryota</taxon>
        <taxon>Metazoa</taxon>
        <taxon>Chordata</taxon>
        <taxon>Cephalochordata</taxon>
        <taxon>Leptocardii</taxon>
        <taxon>Amphioxiformes</taxon>
        <taxon>Branchiostomatidae</taxon>
        <taxon>Branchiostoma</taxon>
    </lineage>
</organism>
<evidence type="ECO:0000256" key="3">
    <source>
        <dbReference type="ARBA" id="ARBA00022692"/>
    </source>
</evidence>
<evidence type="ECO:0000256" key="5">
    <source>
        <dbReference type="ARBA" id="ARBA00023136"/>
    </source>
</evidence>
<reference evidence="7" key="1">
    <citation type="submission" date="2022-01" db="EMBL/GenBank/DDBJ databases">
        <authorList>
            <person name="Braso-Vives M."/>
        </authorList>
    </citation>
    <scope>NUCLEOTIDE SEQUENCE</scope>
</reference>
<sequence length="174" mass="20420">MFQLHNETVNIWTHFVPAVLCLPLAWYDITVTVPGIHGNRADYVTMAIFHLSCLWWQIFYLSWIGCLITWYSVIWLHPRMVSNWLPMERRLLAYPPLFVVLMGALFLHALILNRHWPNNLAQTFALHWMQPTAILVFGVAVFSLKIPERWWPASTRLHRSLLGRNLYSLASLLL</sequence>
<evidence type="ECO:0000256" key="2">
    <source>
        <dbReference type="ARBA" id="ARBA00007018"/>
    </source>
</evidence>
<keyword evidence="8" id="KW-1185">Reference proteome</keyword>
<feature type="transmembrane region" description="Helical" evidence="6">
    <location>
        <begin position="124"/>
        <end position="144"/>
    </location>
</feature>
<dbReference type="Pfam" id="PF03006">
    <property type="entry name" value="HlyIII"/>
    <property type="match status" value="1"/>
</dbReference>
<feature type="transmembrane region" description="Helical" evidence="6">
    <location>
        <begin position="47"/>
        <end position="71"/>
    </location>
</feature>
<evidence type="ECO:0000313" key="8">
    <source>
        <dbReference type="Proteomes" id="UP000838412"/>
    </source>
</evidence>
<comment type="similarity">
    <text evidence="2">Belongs to the ADIPOR family.</text>
</comment>
<keyword evidence="5 6" id="KW-0472">Membrane</keyword>
<dbReference type="EMBL" id="OV696690">
    <property type="protein sequence ID" value="CAH1264869.1"/>
    <property type="molecule type" value="Genomic_DNA"/>
</dbReference>
<evidence type="ECO:0000313" key="7">
    <source>
        <dbReference type="EMBL" id="CAH1264869.1"/>
    </source>
</evidence>
<gene>
    <name evidence="7" type="primary">Hypp3078</name>
    <name evidence="7" type="ORF">BLAG_LOCUS19066</name>
</gene>
<dbReference type="PANTHER" id="PTHR20855:SF52">
    <property type="entry name" value="ADIPONECTIN RECEPTOR PROTEIN"/>
    <property type="match status" value="1"/>
</dbReference>
<protein>
    <submittedName>
        <fullName evidence="7">Hypp3078 protein</fullName>
    </submittedName>
</protein>
<dbReference type="GO" id="GO:0016020">
    <property type="term" value="C:membrane"/>
    <property type="evidence" value="ECO:0007669"/>
    <property type="project" value="UniProtKB-SubCell"/>
</dbReference>
<dbReference type="InterPro" id="IPR004254">
    <property type="entry name" value="AdipoR/HlyIII-related"/>
</dbReference>
<keyword evidence="4 6" id="KW-1133">Transmembrane helix</keyword>
<evidence type="ECO:0000256" key="4">
    <source>
        <dbReference type="ARBA" id="ARBA00022989"/>
    </source>
</evidence>